<keyword evidence="13" id="KW-0813">Transport</keyword>
<evidence type="ECO:0000256" key="2">
    <source>
        <dbReference type="ARBA" id="ARBA00001942"/>
    </source>
</evidence>
<dbReference type="Gene3D" id="3.40.50.360">
    <property type="match status" value="1"/>
</dbReference>
<dbReference type="Gene3D" id="3.40.50.80">
    <property type="entry name" value="Nucleotide-binding domain of ferredoxin-NADP reductase (FNR) module"/>
    <property type="match status" value="1"/>
</dbReference>
<dbReference type="PROSITE" id="PS00551">
    <property type="entry name" value="MOLYBDOPTERIN_PROK_1"/>
    <property type="match status" value="1"/>
</dbReference>
<keyword evidence="13" id="KW-0249">Electron transport</keyword>
<evidence type="ECO:0000256" key="10">
    <source>
        <dbReference type="ARBA" id="ARBA00022723"/>
    </source>
</evidence>
<evidence type="ECO:0000256" key="12">
    <source>
        <dbReference type="ARBA" id="ARBA00022857"/>
    </source>
</evidence>
<dbReference type="SUPFAM" id="SSF52343">
    <property type="entry name" value="Ferredoxin reductase-like, C-terminal NADP-linked domain"/>
    <property type="match status" value="1"/>
</dbReference>
<dbReference type="Gene3D" id="1.20.990.10">
    <property type="entry name" value="NADPH-cytochrome p450 Reductase, Chain A, domain 3"/>
    <property type="match status" value="1"/>
</dbReference>
<dbReference type="PANTHER" id="PTHR43105">
    <property type="entry name" value="RESPIRATORY NITRATE REDUCTASE"/>
    <property type="match status" value="1"/>
</dbReference>
<keyword evidence="7" id="KW-0500">Molybdenum</keyword>
<feature type="domain" description="Flavodoxin-like" evidence="18">
    <location>
        <begin position="815"/>
        <end position="951"/>
    </location>
</feature>
<dbReference type="PROSITE" id="PS51669">
    <property type="entry name" value="4FE4S_MOW_BIS_MGD"/>
    <property type="match status" value="1"/>
</dbReference>
<sequence length="1339" mass="141976">MFIPTDPQGQVAASPADTVQVRSACPYCGVGCGVVMDVAEGQVLRLRGDKAHPANRGRLCTKGQSAHVPLTAPGRAAQAQMRGADGALAAVPLDRAIAAAAQGLRTIIDRDGPDAVALYVSGQMSLEAQYLANKLAKGFIRTRHIESNSRLCMASAASGYKLSLGADGPPGAYDDFDAADLFLVIGANMADCHPILFLRMMDRVKAGAKLIVVDPRRTATADKADLFLQVRPGSDLALLNGLLHILLDQGAVDADFIAAHTSGWENMPVFLADYDPASVAKATGLAEADLHRAATLIAQHPRWMSCWTMGLNQSTAGTWNTNVLCNLHLATGAILKPGAGPFSLTGQPNAMGGREMGYMGAGLPGQRSAENADDRAFVEQAWRLPPGTLRAETGQGTIALFEDMARGAIKACWIICTNPVASVANRAKVIAGLDAAELVITQDAFLATETNAHADIVLPGALWAEGDGVMVNSERNLTLTPAAVAPPGEALPDWQIIARVACAMGFAEAFTYASAAEVFAEITAFANPATGYDLRGASHARLREEGPLQWPCAPGAAARNPIRYSDAAGIAFPTPDRRARFWPRPHLPLGDMPDVDFPFVLNTGRVQHQWHTRTKTGAVPALNKLNPGPFVEVHPQDAAALGLADGGRAQLRTRRGQAILPVVVTDRVLPGTCFAPFHWADLFGPEQAVNALTSDAVDPISLQPAFKFAAVALAPVAVPQEDAVPTQAVPLAPIAARLADHLALAAPAPVLTAQEQAWLGGFVAGLRISPQGGLPVVPPAAPLAPERRLYVNGLLAGLHARAETPPPTVPAGLPVLVAWASQTGRAEALAQDVAQVLAAQGHAPRLACLADLAPADLAQAGHALFVASTFGDGDPPDCATAFWQALQAASAPRLESLRFAVLALGDASYDAFCGFGRALEARLLALGAQSLAPRQDCEPDDDAAPWQAQVLAALPQGMAKPGAPAAPMPTIDRRHPFAAPLIRNHRLSGPGSAKDVRHLRFDLTGSGLSYKAGDALGVWGVNDPATVAAILDHLRLDAQESVVLGEETLVLEEALLHRREITRPARAVLEALARIDPAAGFAPLLAAERKADLERWLWGRQVLDALQAMSVRLPAQALVDALRPMQPRLYSISSSPLALPDAVDITVSAVRWAMDGAPRGGACSTHLADRCAGDARLFVQPTQGFVLPQDDAAPVIMIGPGTGIAPFRAFLQHREHRGATGHNWLFFGEQHRASDFYYRAEIERWQAKGHLARLSLAFSRDGADKVYVQHRMREEAAELWRWLQDGACLYVCGDAAHMARDVEATLIVVACDQGGLSPEAAQVFVEDLRRAGRYCRDVY</sequence>
<dbReference type="CDD" id="cd02791">
    <property type="entry name" value="MopB_CT_Nitrate-R-NapA-like"/>
    <property type="match status" value="1"/>
</dbReference>
<reference evidence="22" key="1">
    <citation type="journal article" date="2019" name="Int. J. Syst. Evol. Microbiol.">
        <title>The Global Catalogue of Microorganisms (GCM) 10K type strain sequencing project: providing services to taxonomists for standard genome sequencing and annotation.</title>
        <authorList>
            <consortium name="The Broad Institute Genomics Platform"/>
            <consortium name="The Broad Institute Genome Sequencing Center for Infectious Disease"/>
            <person name="Wu L."/>
            <person name="Ma J."/>
        </authorList>
    </citation>
    <scope>NUCLEOTIDE SEQUENCE [LARGE SCALE GENOMIC DNA]</scope>
    <source>
        <strain evidence="22">KCTC 42224</strain>
    </source>
</reference>
<organism evidence="21 22">
    <name type="scientific">Novosphingobium pokkalii</name>
    <dbReference type="NCBI Taxonomy" id="1770194"/>
    <lineage>
        <taxon>Bacteria</taxon>
        <taxon>Pseudomonadati</taxon>
        <taxon>Pseudomonadota</taxon>
        <taxon>Alphaproteobacteria</taxon>
        <taxon>Sphingomonadales</taxon>
        <taxon>Sphingomonadaceae</taxon>
        <taxon>Novosphingobium</taxon>
    </lineage>
</organism>
<dbReference type="Gene3D" id="2.40.30.10">
    <property type="entry name" value="Translation factors"/>
    <property type="match status" value="1"/>
</dbReference>
<comment type="cofactor">
    <cofactor evidence="3">
        <name>[4Fe-4S] cluster</name>
        <dbReference type="ChEBI" id="CHEBI:49883"/>
    </cofactor>
</comment>
<keyword evidence="8" id="KW-0285">Flavoprotein</keyword>
<proteinExistence type="inferred from homology"/>
<evidence type="ECO:0000256" key="1">
    <source>
        <dbReference type="ARBA" id="ARBA00001917"/>
    </source>
</evidence>
<comment type="similarity">
    <text evidence="5">Belongs to the prokaryotic molybdopterin-containing oxidoreductase family. NasA/NapA/NarB subfamily.</text>
</comment>
<dbReference type="CDD" id="cd06199">
    <property type="entry name" value="SiR"/>
    <property type="match status" value="1"/>
</dbReference>
<keyword evidence="9" id="KW-0288">FMN</keyword>
<keyword evidence="10" id="KW-0479">Metal-binding</keyword>
<dbReference type="InterPro" id="IPR006657">
    <property type="entry name" value="MoPterin_dinucl-bd_dom"/>
</dbReference>
<comment type="caution">
    <text evidence="21">The sequence shown here is derived from an EMBL/GenBank/DDBJ whole genome shotgun (WGS) entry which is preliminary data.</text>
</comment>
<dbReference type="InterPro" id="IPR027467">
    <property type="entry name" value="MopterinOxRdtase_cofactor_BS"/>
</dbReference>
<gene>
    <name evidence="21" type="ORF">ACFOOT_08800</name>
</gene>
<dbReference type="InterPro" id="IPR039261">
    <property type="entry name" value="FNR_nucleotide-bd"/>
</dbReference>
<comment type="cofactor">
    <cofactor evidence="4">
        <name>FAD</name>
        <dbReference type="ChEBI" id="CHEBI:57692"/>
    </cofactor>
</comment>
<protein>
    <submittedName>
        <fullName evidence="21">Molybdopterin-dependent oxidoreductase</fullName>
    </submittedName>
</protein>
<dbReference type="Proteomes" id="UP001595683">
    <property type="component" value="Unassembled WGS sequence"/>
</dbReference>
<dbReference type="Gene3D" id="2.40.40.20">
    <property type="match status" value="1"/>
</dbReference>
<dbReference type="InterPro" id="IPR023173">
    <property type="entry name" value="NADPH_Cyt_P450_Rdtase_alpha"/>
</dbReference>
<dbReference type="PRINTS" id="PR00369">
    <property type="entry name" value="FLAVODOXIN"/>
</dbReference>
<dbReference type="InterPro" id="IPR041957">
    <property type="entry name" value="CT_Nitrate-R-NapA-like"/>
</dbReference>
<feature type="domain" description="FAD-binding FR-type" evidence="19">
    <location>
        <begin position="974"/>
        <end position="1188"/>
    </location>
</feature>
<dbReference type="Gene3D" id="3.40.50.740">
    <property type="match status" value="1"/>
</dbReference>
<dbReference type="InterPro" id="IPR001433">
    <property type="entry name" value="OxRdtase_FAD/NAD-bd"/>
</dbReference>
<dbReference type="InterPro" id="IPR001709">
    <property type="entry name" value="Flavoprot_Pyr_Nucl_cyt_Rdtase"/>
</dbReference>
<dbReference type="InterPro" id="IPR050123">
    <property type="entry name" value="Prok_molybdopt-oxidoreductase"/>
</dbReference>
<evidence type="ECO:0000256" key="14">
    <source>
        <dbReference type="ARBA" id="ARBA00023002"/>
    </source>
</evidence>
<name>A0ABV7V304_9SPHN</name>
<keyword evidence="14" id="KW-0560">Oxidoreductase</keyword>
<dbReference type="InterPro" id="IPR017938">
    <property type="entry name" value="Riboflavin_synthase-like_b-brl"/>
</dbReference>
<keyword evidence="6" id="KW-0004">4Fe-4S</keyword>
<dbReference type="InterPro" id="IPR008254">
    <property type="entry name" value="Flavodoxin/NO_synth"/>
</dbReference>
<keyword evidence="22" id="KW-1185">Reference proteome</keyword>
<accession>A0ABV7V304</accession>
<evidence type="ECO:0000313" key="22">
    <source>
        <dbReference type="Proteomes" id="UP001595683"/>
    </source>
</evidence>
<dbReference type="Gene3D" id="3.40.228.10">
    <property type="entry name" value="Dimethylsulfoxide Reductase, domain 2"/>
    <property type="match status" value="1"/>
</dbReference>
<dbReference type="Pfam" id="PF01568">
    <property type="entry name" value="Molydop_binding"/>
    <property type="match status" value="1"/>
</dbReference>
<dbReference type="InterPro" id="IPR001094">
    <property type="entry name" value="Flavdoxin-like"/>
</dbReference>
<keyword evidence="16" id="KW-0411">Iron-sulfur</keyword>
<evidence type="ECO:0000256" key="16">
    <source>
        <dbReference type="ARBA" id="ARBA00023014"/>
    </source>
</evidence>
<dbReference type="InterPro" id="IPR006656">
    <property type="entry name" value="Mopterin_OxRdtase"/>
</dbReference>
<dbReference type="SUPFAM" id="SSF52218">
    <property type="entry name" value="Flavoproteins"/>
    <property type="match status" value="1"/>
</dbReference>
<dbReference type="SUPFAM" id="SSF63380">
    <property type="entry name" value="Riboflavin synthase domain-like"/>
    <property type="match status" value="1"/>
</dbReference>
<keyword evidence="11" id="KW-0274">FAD</keyword>
<dbReference type="EMBL" id="JBHRYE010000012">
    <property type="protein sequence ID" value="MFC3671524.1"/>
    <property type="molecule type" value="Genomic_DNA"/>
</dbReference>
<dbReference type="SUPFAM" id="SSF50692">
    <property type="entry name" value="ADC-like"/>
    <property type="match status" value="1"/>
</dbReference>
<dbReference type="InterPro" id="IPR017927">
    <property type="entry name" value="FAD-bd_FR_type"/>
</dbReference>
<dbReference type="SMART" id="SM00926">
    <property type="entry name" value="Molybdop_Fe4S4"/>
    <property type="match status" value="1"/>
</dbReference>
<dbReference type="PROSITE" id="PS50902">
    <property type="entry name" value="FLAVODOXIN_LIKE"/>
    <property type="match status" value="1"/>
</dbReference>
<evidence type="ECO:0000256" key="4">
    <source>
        <dbReference type="ARBA" id="ARBA00001974"/>
    </source>
</evidence>
<dbReference type="Pfam" id="PF00258">
    <property type="entry name" value="Flavodoxin_1"/>
    <property type="match status" value="1"/>
</dbReference>
<dbReference type="Pfam" id="PF00175">
    <property type="entry name" value="NAD_binding_1"/>
    <property type="match status" value="1"/>
</dbReference>
<dbReference type="SUPFAM" id="SSF53706">
    <property type="entry name" value="Formate dehydrogenase/DMSO reductase, domains 1-3"/>
    <property type="match status" value="1"/>
</dbReference>
<feature type="domain" description="4Fe-4S Mo/W bis-MGD-type" evidence="20">
    <location>
        <begin position="18"/>
        <end position="74"/>
    </location>
</feature>
<evidence type="ECO:0000256" key="3">
    <source>
        <dbReference type="ARBA" id="ARBA00001966"/>
    </source>
</evidence>
<dbReference type="CDD" id="cd02754">
    <property type="entry name" value="MopB_Nitrate-R-NapA-like"/>
    <property type="match status" value="1"/>
</dbReference>
<evidence type="ECO:0000259" key="18">
    <source>
        <dbReference type="PROSITE" id="PS50902"/>
    </source>
</evidence>
<evidence type="ECO:0000313" key="21">
    <source>
        <dbReference type="EMBL" id="MFC3671524.1"/>
    </source>
</evidence>
<dbReference type="Gene3D" id="2.20.25.90">
    <property type="entry name" value="ADC-like domains"/>
    <property type="match status" value="1"/>
</dbReference>
<evidence type="ECO:0000256" key="5">
    <source>
        <dbReference type="ARBA" id="ARBA00008747"/>
    </source>
</evidence>
<evidence type="ECO:0000256" key="8">
    <source>
        <dbReference type="ARBA" id="ARBA00022630"/>
    </source>
</evidence>
<keyword evidence="17" id="KW-0534">Nitrate assimilation</keyword>
<dbReference type="Pfam" id="PF00667">
    <property type="entry name" value="FAD_binding_1"/>
    <property type="match status" value="1"/>
</dbReference>
<comment type="cofactor">
    <cofactor evidence="1">
        <name>FMN</name>
        <dbReference type="ChEBI" id="CHEBI:58210"/>
    </cofactor>
</comment>
<evidence type="ECO:0000259" key="20">
    <source>
        <dbReference type="PROSITE" id="PS51669"/>
    </source>
</evidence>
<evidence type="ECO:0000256" key="17">
    <source>
        <dbReference type="ARBA" id="ARBA00023063"/>
    </source>
</evidence>
<dbReference type="Pfam" id="PF00384">
    <property type="entry name" value="Molybdopterin"/>
    <property type="match status" value="1"/>
</dbReference>
<evidence type="ECO:0000259" key="19">
    <source>
        <dbReference type="PROSITE" id="PS51384"/>
    </source>
</evidence>
<evidence type="ECO:0000256" key="15">
    <source>
        <dbReference type="ARBA" id="ARBA00023004"/>
    </source>
</evidence>
<evidence type="ECO:0000256" key="9">
    <source>
        <dbReference type="ARBA" id="ARBA00022643"/>
    </source>
</evidence>
<dbReference type="RefSeq" id="WP_191323681.1">
    <property type="nucleotide sequence ID" value="NZ_BMZP01000005.1"/>
</dbReference>
<keyword evidence="15" id="KW-0408">Iron</keyword>
<keyword evidence="12" id="KW-0521">NADP</keyword>
<dbReference type="PRINTS" id="PR00371">
    <property type="entry name" value="FPNCR"/>
</dbReference>
<dbReference type="PANTHER" id="PTHR43105:SF9">
    <property type="entry name" value="NADPH-FE(3+) OXIDOREDUCTASE SUBUNIT ALPHA"/>
    <property type="match status" value="1"/>
</dbReference>
<dbReference type="InterPro" id="IPR003097">
    <property type="entry name" value="CysJ-like_FAD-binding"/>
</dbReference>
<evidence type="ECO:0000256" key="13">
    <source>
        <dbReference type="ARBA" id="ARBA00022982"/>
    </source>
</evidence>
<evidence type="ECO:0000256" key="11">
    <source>
        <dbReference type="ARBA" id="ARBA00022827"/>
    </source>
</evidence>
<dbReference type="PROSITE" id="PS51384">
    <property type="entry name" value="FAD_FR"/>
    <property type="match status" value="1"/>
</dbReference>
<comment type="cofactor">
    <cofactor evidence="2">
        <name>Mo-bis(molybdopterin guanine dinucleotide)</name>
        <dbReference type="ChEBI" id="CHEBI:60539"/>
    </cofactor>
</comment>
<dbReference type="InterPro" id="IPR009010">
    <property type="entry name" value="Asp_de-COase-like_dom_sf"/>
</dbReference>
<evidence type="ECO:0000256" key="7">
    <source>
        <dbReference type="ARBA" id="ARBA00022505"/>
    </source>
</evidence>
<dbReference type="InterPro" id="IPR006963">
    <property type="entry name" value="Mopterin_OxRdtase_4Fe-4S_dom"/>
</dbReference>
<dbReference type="Pfam" id="PF04879">
    <property type="entry name" value="Molybdop_Fe4S4"/>
    <property type="match status" value="1"/>
</dbReference>
<dbReference type="InterPro" id="IPR029039">
    <property type="entry name" value="Flavoprotein-like_sf"/>
</dbReference>
<evidence type="ECO:0000256" key="6">
    <source>
        <dbReference type="ARBA" id="ARBA00022485"/>
    </source>
</evidence>